<dbReference type="GO" id="GO:0005737">
    <property type="term" value="C:cytoplasm"/>
    <property type="evidence" value="ECO:0007669"/>
    <property type="project" value="TreeGrafter"/>
</dbReference>
<dbReference type="AlphaFoldDB" id="A0A8X6QSA8"/>
<evidence type="ECO:0000313" key="2">
    <source>
        <dbReference type="EMBL" id="GFU34141.1"/>
    </source>
</evidence>
<proteinExistence type="predicted"/>
<dbReference type="InterPro" id="IPR036273">
    <property type="entry name" value="CRAL/TRIO_N_dom_sf"/>
</dbReference>
<reference evidence="2" key="1">
    <citation type="submission" date="2020-08" db="EMBL/GenBank/DDBJ databases">
        <title>Multicomponent nature underlies the extraordinary mechanical properties of spider dragline silk.</title>
        <authorList>
            <person name="Kono N."/>
            <person name="Nakamura H."/>
            <person name="Mori M."/>
            <person name="Yoshida Y."/>
            <person name="Ohtoshi R."/>
            <person name="Malay A.D."/>
            <person name="Moran D.A.P."/>
            <person name="Tomita M."/>
            <person name="Numata K."/>
            <person name="Arakawa K."/>
        </authorList>
    </citation>
    <scope>NUCLEOTIDE SEQUENCE</scope>
</reference>
<dbReference type="Gene3D" id="3.40.525.10">
    <property type="entry name" value="CRAL-TRIO lipid binding domain"/>
    <property type="match status" value="1"/>
</dbReference>
<dbReference type="SMART" id="SM01100">
    <property type="entry name" value="CRAL_TRIO_N"/>
    <property type="match status" value="1"/>
</dbReference>
<accession>A0A8X6QSA8</accession>
<dbReference type="PANTHER" id="PTHR23324:SF83">
    <property type="entry name" value="SEC14-LIKE PROTEIN 2"/>
    <property type="match status" value="1"/>
</dbReference>
<keyword evidence="3" id="KW-1185">Reference proteome</keyword>
<dbReference type="InterPro" id="IPR036865">
    <property type="entry name" value="CRAL-TRIO_dom_sf"/>
</dbReference>
<dbReference type="OrthoDB" id="6417478at2759"/>
<dbReference type="SUPFAM" id="SSF46938">
    <property type="entry name" value="CRAL/TRIO N-terminal domain"/>
    <property type="match status" value="1"/>
</dbReference>
<name>A0A8X6QSA8_NEPPI</name>
<dbReference type="Pfam" id="PF03765">
    <property type="entry name" value="CRAL_TRIO_N"/>
    <property type="match status" value="1"/>
</dbReference>
<evidence type="ECO:0000313" key="3">
    <source>
        <dbReference type="Proteomes" id="UP000887013"/>
    </source>
</evidence>
<gene>
    <name evidence="2" type="primary">Sec14l2_10</name>
    <name evidence="2" type="ORF">NPIL_168731</name>
</gene>
<dbReference type="EMBL" id="BMAW01130233">
    <property type="protein sequence ID" value="GFU34141.1"/>
    <property type="molecule type" value="Genomic_DNA"/>
</dbReference>
<feature type="domain" description="CRAL/TRIO N-terminal" evidence="1">
    <location>
        <begin position="39"/>
        <end position="64"/>
    </location>
</feature>
<dbReference type="InterPro" id="IPR011074">
    <property type="entry name" value="CRAL/TRIO_N_dom"/>
</dbReference>
<protein>
    <submittedName>
        <fullName evidence="2">SEC14-like protein 2</fullName>
    </submittedName>
</protein>
<dbReference type="InterPro" id="IPR051064">
    <property type="entry name" value="SEC14/CRAL-TRIO_domain"/>
</dbReference>
<comment type="caution">
    <text evidence="2">The sequence shown here is derived from an EMBL/GenBank/DDBJ whole genome shotgun (WGS) entry which is preliminary data.</text>
</comment>
<dbReference type="Proteomes" id="UP000887013">
    <property type="component" value="Unassembled WGS sequence"/>
</dbReference>
<evidence type="ECO:0000259" key="1">
    <source>
        <dbReference type="SMART" id="SM01100"/>
    </source>
</evidence>
<organism evidence="2 3">
    <name type="scientific">Nephila pilipes</name>
    <name type="common">Giant wood spider</name>
    <name type="synonym">Nephila maculata</name>
    <dbReference type="NCBI Taxonomy" id="299642"/>
    <lineage>
        <taxon>Eukaryota</taxon>
        <taxon>Metazoa</taxon>
        <taxon>Ecdysozoa</taxon>
        <taxon>Arthropoda</taxon>
        <taxon>Chelicerata</taxon>
        <taxon>Arachnida</taxon>
        <taxon>Araneae</taxon>
        <taxon>Araneomorphae</taxon>
        <taxon>Entelegynae</taxon>
        <taxon>Araneoidea</taxon>
        <taxon>Nephilidae</taxon>
        <taxon>Nephila</taxon>
    </lineage>
</organism>
<dbReference type="PANTHER" id="PTHR23324">
    <property type="entry name" value="SEC14 RELATED PROTEIN"/>
    <property type="match status" value="1"/>
</dbReference>
<sequence length="125" mass="15139">MTLSHKRPSLENVSEDEKKVVEELRRRTFYDLTPKMREDESLFHRFCQARDFDLNEAENMLRKHITWVKKMKLDTFLTDFKPPDVLAKYFPYEFLCNDKEGRPVMYVDFGNLDWKGLWNLWPSKG</sequence>